<accession>A0A0A9AMQ4</accession>
<reference evidence="1" key="1">
    <citation type="submission" date="2014-09" db="EMBL/GenBank/DDBJ databases">
        <authorList>
            <person name="Magalhaes I.L.F."/>
            <person name="Oliveira U."/>
            <person name="Santos F.R."/>
            <person name="Vidigal T.H.D.A."/>
            <person name="Brescovit A.D."/>
            <person name="Santos A.J."/>
        </authorList>
    </citation>
    <scope>NUCLEOTIDE SEQUENCE</scope>
    <source>
        <tissue evidence="1">Shoot tissue taken approximately 20 cm above the soil surface</tissue>
    </source>
</reference>
<proteinExistence type="predicted"/>
<dbReference type="AlphaFoldDB" id="A0A0A9AMQ4"/>
<organism evidence="1">
    <name type="scientific">Arundo donax</name>
    <name type="common">Giant reed</name>
    <name type="synonym">Donax arundinaceus</name>
    <dbReference type="NCBI Taxonomy" id="35708"/>
    <lineage>
        <taxon>Eukaryota</taxon>
        <taxon>Viridiplantae</taxon>
        <taxon>Streptophyta</taxon>
        <taxon>Embryophyta</taxon>
        <taxon>Tracheophyta</taxon>
        <taxon>Spermatophyta</taxon>
        <taxon>Magnoliopsida</taxon>
        <taxon>Liliopsida</taxon>
        <taxon>Poales</taxon>
        <taxon>Poaceae</taxon>
        <taxon>PACMAD clade</taxon>
        <taxon>Arundinoideae</taxon>
        <taxon>Arundineae</taxon>
        <taxon>Arundo</taxon>
    </lineage>
</organism>
<sequence>MTWKKKFATARSMLLPGRPRAIMPASFLSHLAPLK</sequence>
<reference evidence="1" key="2">
    <citation type="journal article" date="2015" name="Data Brief">
        <title>Shoot transcriptome of the giant reed, Arundo donax.</title>
        <authorList>
            <person name="Barrero R.A."/>
            <person name="Guerrero F.D."/>
            <person name="Moolhuijzen P."/>
            <person name="Goolsby J.A."/>
            <person name="Tidwell J."/>
            <person name="Bellgard S.E."/>
            <person name="Bellgard M.I."/>
        </authorList>
    </citation>
    <scope>NUCLEOTIDE SEQUENCE</scope>
    <source>
        <tissue evidence="1">Shoot tissue taken approximately 20 cm above the soil surface</tissue>
    </source>
</reference>
<protein>
    <submittedName>
        <fullName evidence="1">Uncharacterized protein</fullName>
    </submittedName>
</protein>
<dbReference type="EMBL" id="GBRH01249513">
    <property type="protein sequence ID" value="JAD48382.1"/>
    <property type="molecule type" value="Transcribed_RNA"/>
</dbReference>
<name>A0A0A9AMQ4_ARUDO</name>
<evidence type="ECO:0000313" key="1">
    <source>
        <dbReference type="EMBL" id="JAD48382.1"/>
    </source>
</evidence>